<feature type="domain" description="Phosphomannose isomerase type I helical insertion" evidence="17">
    <location>
        <begin position="177"/>
        <end position="246"/>
    </location>
</feature>
<evidence type="ECO:0000256" key="8">
    <source>
        <dbReference type="ARBA" id="ARBA00022833"/>
    </source>
</evidence>
<comment type="pathway">
    <text evidence="3 14">Nucleotide-sugar biosynthesis; GDP-alpha-D-mannose biosynthesis; alpha-D-mannose 1-phosphate from D-fructose 6-phosphate: step 1/2.</text>
</comment>
<comment type="similarity">
    <text evidence="4 13">Belongs to the mannose-6-phosphate isomerase type 1 family.</text>
</comment>
<evidence type="ECO:0000256" key="10">
    <source>
        <dbReference type="PIRSR" id="PIRSR001480-1"/>
    </source>
</evidence>
<dbReference type="InterPro" id="IPR046457">
    <property type="entry name" value="PMI_typeI_cat"/>
</dbReference>
<evidence type="ECO:0000256" key="14">
    <source>
        <dbReference type="RuleBase" id="RU004248"/>
    </source>
</evidence>
<accession>A0A165DR95</accession>
<keyword evidence="9 12" id="KW-0413">Isomerase</keyword>
<evidence type="ECO:0000256" key="9">
    <source>
        <dbReference type="ARBA" id="ARBA00023235"/>
    </source>
</evidence>
<reference evidence="18 19" key="1">
    <citation type="journal article" date="2016" name="Mol. Biol. Evol.">
        <title>Comparative Genomics of Early-Diverging Mushroom-Forming Fungi Provides Insights into the Origins of Lignocellulose Decay Capabilities.</title>
        <authorList>
            <person name="Nagy L.G."/>
            <person name="Riley R."/>
            <person name="Tritt A."/>
            <person name="Adam C."/>
            <person name="Daum C."/>
            <person name="Floudas D."/>
            <person name="Sun H."/>
            <person name="Yadav J.S."/>
            <person name="Pangilinan J."/>
            <person name="Larsson K.H."/>
            <person name="Matsuura K."/>
            <person name="Barry K."/>
            <person name="Labutti K."/>
            <person name="Kuo R."/>
            <person name="Ohm R.A."/>
            <person name="Bhattacharya S.S."/>
            <person name="Shirouzu T."/>
            <person name="Yoshinaga Y."/>
            <person name="Martin F.M."/>
            <person name="Grigoriev I.V."/>
            <person name="Hibbett D.S."/>
        </authorList>
    </citation>
    <scope>NUCLEOTIDE SEQUENCE [LARGE SCALE GENOMIC DNA]</scope>
    <source>
        <strain evidence="18 19">HHB12733</strain>
    </source>
</reference>
<dbReference type="AlphaFoldDB" id="A0A165DR95"/>
<dbReference type="EMBL" id="KV424039">
    <property type="protein sequence ID" value="KZT53367.1"/>
    <property type="molecule type" value="Genomic_DNA"/>
</dbReference>
<evidence type="ECO:0000256" key="6">
    <source>
        <dbReference type="ARBA" id="ARBA00018236"/>
    </source>
</evidence>
<dbReference type="CDD" id="cd07011">
    <property type="entry name" value="cupin_PMI_type_I_N"/>
    <property type="match status" value="1"/>
</dbReference>
<dbReference type="OrthoDB" id="6605218at2759"/>
<feature type="binding site" evidence="11">
    <location>
        <position position="131"/>
    </location>
    <ligand>
        <name>Zn(2+)</name>
        <dbReference type="ChEBI" id="CHEBI:29105"/>
    </ligand>
</feature>
<comment type="function">
    <text evidence="2">Involved in the synthesis of the GDP-mannose and dolichol-phosphate-mannose required for a number of critical mannosyl transfer reactions.</text>
</comment>
<gene>
    <name evidence="18" type="ORF">CALCODRAFT_440236</name>
</gene>
<dbReference type="PANTHER" id="PTHR10309:SF0">
    <property type="entry name" value="MANNOSE-6-PHOSPHATE ISOMERASE"/>
    <property type="match status" value="1"/>
</dbReference>
<dbReference type="PROSITE" id="PS00965">
    <property type="entry name" value="PMI_I_1"/>
    <property type="match status" value="1"/>
</dbReference>
<dbReference type="STRING" id="1353952.A0A165DR95"/>
<evidence type="ECO:0000256" key="2">
    <source>
        <dbReference type="ARBA" id="ARBA00002564"/>
    </source>
</evidence>
<dbReference type="FunFam" id="2.60.120.10:FF:000044">
    <property type="entry name" value="Mannose-6-phosphate isomerase"/>
    <property type="match status" value="1"/>
</dbReference>
<protein>
    <recommendedName>
        <fullName evidence="6 12">Mannose-6-phosphate isomerase</fullName>
        <ecNumber evidence="5 12">5.3.1.8</ecNumber>
    </recommendedName>
</protein>
<dbReference type="NCBIfam" id="TIGR00218">
    <property type="entry name" value="manA"/>
    <property type="match status" value="1"/>
</dbReference>
<evidence type="ECO:0000256" key="7">
    <source>
        <dbReference type="ARBA" id="ARBA00022723"/>
    </source>
</evidence>
<feature type="active site" evidence="10">
    <location>
        <position position="284"/>
    </location>
</feature>
<dbReference type="InterPro" id="IPR046458">
    <property type="entry name" value="PMI_typeI_hel"/>
</dbReference>
<dbReference type="Proteomes" id="UP000076842">
    <property type="component" value="Unassembled WGS sequence"/>
</dbReference>
<keyword evidence="7 11" id="KW-0479">Metal-binding</keyword>
<evidence type="ECO:0000256" key="11">
    <source>
        <dbReference type="PIRSR" id="PIRSR001480-2"/>
    </source>
</evidence>
<dbReference type="PRINTS" id="PR00714">
    <property type="entry name" value="MAN6PISMRASE"/>
</dbReference>
<feature type="domain" description="Phosphomannose isomerase type I catalytic" evidence="16">
    <location>
        <begin position="5"/>
        <end position="146"/>
    </location>
</feature>
<dbReference type="PANTHER" id="PTHR10309">
    <property type="entry name" value="MANNOSE-6-PHOSPHATE ISOMERASE"/>
    <property type="match status" value="1"/>
</dbReference>
<keyword evidence="19" id="KW-1185">Reference proteome</keyword>
<sequence>MTSKVFQLQAGVQSYDWGKLGSASKAAEFATTTGFKVDESKPYAELWMGTHPNSPSSIYPDGTPLLSYLQAHPELLGAKVKEHFGLDLPFLFKVLAIRKALSIQAHPHKALAQRLHKERPDLYKDANHKPEMAIAITAFSGFCGFLPPADIQKYLQLVPEFAALIDPSAREAFVAAASPSKDQLKAVFASLMEAPDAEVKKWVGTLIQRYITGKAVKPEEKGVEQLAITLDSQFPGDVGIMCIFLLNVVHLKPGEAVFLKADDPHAYIDGDIIECMATSDNVVRAGLTPKIRDVPTLVNMLTYDTAPAAEQLLPPQPFRGSKHSLLYDPPIEEFSVLLTQLAEGEEDAYGAIDGPSILIVTEGEGELVADGKTNAIKKGQVWFIGADVDASFKGTSGGLVLYRAFAVAP</sequence>
<dbReference type="InterPro" id="IPR016305">
    <property type="entry name" value="Mannose-6-P_Isomerase"/>
</dbReference>
<dbReference type="Pfam" id="PF20511">
    <property type="entry name" value="PMI_typeI_cat"/>
    <property type="match status" value="1"/>
</dbReference>
<dbReference type="InterPro" id="IPR018050">
    <property type="entry name" value="Pmannose_isomerase-type1_CS"/>
</dbReference>
<dbReference type="Pfam" id="PF20512">
    <property type="entry name" value="PMI_typeI_hel"/>
    <property type="match status" value="1"/>
</dbReference>
<feature type="binding site" evidence="11">
    <location>
        <position position="265"/>
    </location>
    <ligand>
        <name>Zn(2+)</name>
        <dbReference type="ChEBI" id="CHEBI:29105"/>
    </ligand>
</feature>
<dbReference type="InterPro" id="IPR001250">
    <property type="entry name" value="Man6P_Isoase-1"/>
</dbReference>
<dbReference type="GO" id="GO:0004476">
    <property type="term" value="F:mannose-6-phosphate isomerase activity"/>
    <property type="evidence" value="ECO:0007669"/>
    <property type="project" value="UniProtKB-EC"/>
</dbReference>
<keyword evidence="8 11" id="KW-0862">Zinc</keyword>
<evidence type="ECO:0000256" key="13">
    <source>
        <dbReference type="RuleBase" id="RU004189"/>
    </source>
</evidence>
<evidence type="ECO:0000256" key="3">
    <source>
        <dbReference type="ARBA" id="ARBA00004666"/>
    </source>
</evidence>
<evidence type="ECO:0000313" key="19">
    <source>
        <dbReference type="Proteomes" id="UP000076842"/>
    </source>
</evidence>
<evidence type="ECO:0000256" key="12">
    <source>
        <dbReference type="RuleBase" id="RU000611"/>
    </source>
</evidence>
<dbReference type="InterPro" id="IPR014710">
    <property type="entry name" value="RmlC-like_jellyroll"/>
</dbReference>
<name>A0A165DR95_9BASI</name>
<dbReference type="GO" id="GO:0005829">
    <property type="term" value="C:cytosol"/>
    <property type="evidence" value="ECO:0007669"/>
    <property type="project" value="TreeGrafter"/>
</dbReference>
<dbReference type="InterPro" id="IPR011051">
    <property type="entry name" value="RmlC_Cupin_sf"/>
</dbReference>
<dbReference type="InterPro" id="IPR046456">
    <property type="entry name" value="PMI_typeI_C"/>
</dbReference>
<dbReference type="InParanoid" id="A0A165DR95"/>
<proteinExistence type="inferred from homology"/>
<evidence type="ECO:0000256" key="5">
    <source>
        <dbReference type="ARBA" id="ARBA00011956"/>
    </source>
</evidence>
<dbReference type="SUPFAM" id="SSF51182">
    <property type="entry name" value="RmlC-like cupins"/>
    <property type="match status" value="1"/>
</dbReference>
<dbReference type="GO" id="GO:0009298">
    <property type="term" value="P:GDP-mannose biosynthetic process"/>
    <property type="evidence" value="ECO:0007669"/>
    <property type="project" value="UniProtKB-UniPathway"/>
</dbReference>
<feature type="binding site" evidence="11">
    <location>
        <position position="106"/>
    </location>
    <ligand>
        <name>Zn(2+)</name>
        <dbReference type="ChEBI" id="CHEBI:29105"/>
    </ligand>
</feature>
<comment type="catalytic activity">
    <reaction evidence="1 12">
        <text>D-mannose 6-phosphate = D-fructose 6-phosphate</text>
        <dbReference type="Rhea" id="RHEA:12356"/>
        <dbReference type="ChEBI" id="CHEBI:58735"/>
        <dbReference type="ChEBI" id="CHEBI:61527"/>
        <dbReference type="EC" id="5.3.1.8"/>
    </reaction>
</comment>
<dbReference type="FunCoup" id="A0A165DR95">
    <property type="interactions" value="396"/>
</dbReference>
<dbReference type="Gene3D" id="1.10.441.10">
    <property type="entry name" value="Phosphomannose Isomerase, domain 2"/>
    <property type="match status" value="1"/>
</dbReference>
<evidence type="ECO:0000313" key="18">
    <source>
        <dbReference type="EMBL" id="KZT53367.1"/>
    </source>
</evidence>
<evidence type="ECO:0000256" key="4">
    <source>
        <dbReference type="ARBA" id="ARBA00010772"/>
    </source>
</evidence>
<dbReference type="Pfam" id="PF01238">
    <property type="entry name" value="PMI_typeI_C"/>
    <property type="match status" value="1"/>
</dbReference>
<dbReference type="Gene3D" id="2.60.120.10">
    <property type="entry name" value="Jelly Rolls"/>
    <property type="match status" value="2"/>
</dbReference>
<evidence type="ECO:0000259" key="17">
    <source>
        <dbReference type="Pfam" id="PF20512"/>
    </source>
</evidence>
<evidence type="ECO:0000259" key="15">
    <source>
        <dbReference type="Pfam" id="PF01238"/>
    </source>
</evidence>
<organism evidence="18 19">
    <name type="scientific">Calocera cornea HHB12733</name>
    <dbReference type="NCBI Taxonomy" id="1353952"/>
    <lineage>
        <taxon>Eukaryota</taxon>
        <taxon>Fungi</taxon>
        <taxon>Dikarya</taxon>
        <taxon>Basidiomycota</taxon>
        <taxon>Agaricomycotina</taxon>
        <taxon>Dacrymycetes</taxon>
        <taxon>Dacrymycetales</taxon>
        <taxon>Dacrymycetaceae</taxon>
        <taxon>Calocera</taxon>
    </lineage>
</organism>
<dbReference type="UniPathway" id="UPA00126">
    <property type="reaction ID" value="UER00423"/>
</dbReference>
<feature type="domain" description="Phosphomannose isomerase type I C-terminal" evidence="15">
    <location>
        <begin position="324"/>
        <end position="371"/>
    </location>
</feature>
<comment type="cofactor">
    <cofactor evidence="11 12">
        <name>Zn(2+)</name>
        <dbReference type="ChEBI" id="CHEBI:29105"/>
    </cofactor>
    <text evidence="11 12">Binds 1 zinc ion per subunit.</text>
</comment>
<feature type="binding site" evidence="11">
    <location>
        <position position="104"/>
    </location>
    <ligand>
        <name>Zn(2+)</name>
        <dbReference type="ChEBI" id="CHEBI:29105"/>
    </ligand>
</feature>
<dbReference type="PROSITE" id="PS00966">
    <property type="entry name" value="PMI_I_2"/>
    <property type="match status" value="1"/>
</dbReference>
<dbReference type="EC" id="5.3.1.8" evidence="5 12"/>
<dbReference type="GO" id="GO:0005975">
    <property type="term" value="P:carbohydrate metabolic process"/>
    <property type="evidence" value="ECO:0007669"/>
    <property type="project" value="InterPro"/>
</dbReference>
<evidence type="ECO:0000259" key="16">
    <source>
        <dbReference type="Pfam" id="PF20511"/>
    </source>
</evidence>
<evidence type="ECO:0000256" key="1">
    <source>
        <dbReference type="ARBA" id="ARBA00000757"/>
    </source>
</evidence>
<dbReference type="GO" id="GO:0008270">
    <property type="term" value="F:zinc ion binding"/>
    <property type="evidence" value="ECO:0007669"/>
    <property type="project" value="InterPro"/>
</dbReference>
<dbReference type="PIRSF" id="PIRSF001480">
    <property type="entry name" value="Mannose-6-phosphate_isomerase"/>
    <property type="match status" value="1"/>
</dbReference>